<gene>
    <name evidence="1" type="ORF">NDU88_005600</name>
</gene>
<name>A0AAV7L9V2_PLEWA</name>
<organism evidence="1 2">
    <name type="scientific">Pleurodeles waltl</name>
    <name type="common">Iberian ribbed newt</name>
    <dbReference type="NCBI Taxonomy" id="8319"/>
    <lineage>
        <taxon>Eukaryota</taxon>
        <taxon>Metazoa</taxon>
        <taxon>Chordata</taxon>
        <taxon>Craniata</taxon>
        <taxon>Vertebrata</taxon>
        <taxon>Euteleostomi</taxon>
        <taxon>Amphibia</taxon>
        <taxon>Batrachia</taxon>
        <taxon>Caudata</taxon>
        <taxon>Salamandroidea</taxon>
        <taxon>Salamandridae</taxon>
        <taxon>Pleurodelinae</taxon>
        <taxon>Pleurodeles</taxon>
    </lineage>
</organism>
<dbReference type="EMBL" id="JANPWB010000016">
    <property type="protein sequence ID" value="KAJ1085468.1"/>
    <property type="molecule type" value="Genomic_DNA"/>
</dbReference>
<protein>
    <submittedName>
        <fullName evidence="1">Uncharacterized protein</fullName>
    </submittedName>
</protein>
<reference evidence="1" key="1">
    <citation type="journal article" date="2022" name="bioRxiv">
        <title>Sequencing and chromosome-scale assembly of the giantPleurodeles waltlgenome.</title>
        <authorList>
            <person name="Brown T."/>
            <person name="Elewa A."/>
            <person name="Iarovenko S."/>
            <person name="Subramanian E."/>
            <person name="Araus A.J."/>
            <person name="Petzold A."/>
            <person name="Susuki M."/>
            <person name="Suzuki K.-i.T."/>
            <person name="Hayashi T."/>
            <person name="Toyoda A."/>
            <person name="Oliveira C."/>
            <person name="Osipova E."/>
            <person name="Leigh N.D."/>
            <person name="Simon A."/>
            <person name="Yun M.H."/>
        </authorList>
    </citation>
    <scope>NUCLEOTIDE SEQUENCE</scope>
    <source>
        <strain evidence="1">20211129_DDA</strain>
        <tissue evidence="1">Liver</tissue>
    </source>
</reference>
<proteinExistence type="predicted"/>
<dbReference type="Proteomes" id="UP001066276">
    <property type="component" value="Chromosome 12"/>
</dbReference>
<sequence>MRRVHLCQGGQCNGGVREQIQEFHRAPGAPVQGRTVQWGMSVPRVHQCKGGQCNGGVREQIQEFHRAPGAPVQGRTVQRRCPGADSGVSPCPGCTSARADGSAGVSGSRFRSFTMRRVHLCQGGRCSGGCPCPGCTSARADGSAGVSWSRFRSFTMRRVHLCQGGQCNGGVREQIQGFHRAPGAPVAGREVQRGCPRVDSGVSPCPGCTSARADGAVGDVRAPGAPVQGRTVQRGCPGADSGVSPCPGCTSARADGSAGVSGSRFRTFTVPRVHQWLEGRCSGGVRE</sequence>
<evidence type="ECO:0000313" key="1">
    <source>
        <dbReference type="EMBL" id="KAJ1085468.1"/>
    </source>
</evidence>
<dbReference type="AlphaFoldDB" id="A0AAV7L9V2"/>
<comment type="caution">
    <text evidence="1">The sequence shown here is derived from an EMBL/GenBank/DDBJ whole genome shotgun (WGS) entry which is preliminary data.</text>
</comment>
<evidence type="ECO:0000313" key="2">
    <source>
        <dbReference type="Proteomes" id="UP001066276"/>
    </source>
</evidence>
<keyword evidence="2" id="KW-1185">Reference proteome</keyword>
<accession>A0AAV7L9V2</accession>